<gene>
    <name evidence="1" type="ORF">O181_021123</name>
</gene>
<proteinExistence type="predicted"/>
<sequence>MPEKLGTKINHVPILDCQNLPLWSIFINVELSVHGLWDVCSLDLSPTADPSTISSWNQLNVEAVQLILRRLHPEIIVTIVNSDTVKNAKLLLTKIHEKFASQTVTNRGRTWVRWECLCFNGKIEEYVQQCSNILFNIAGIGIAIPPDIMAYSILGKISRNSNAYDHVMDSMVLTMNSLMMSACDSKPEHKNDSQIP</sequence>
<keyword evidence="2" id="KW-1185">Reference proteome</keyword>
<comment type="caution">
    <text evidence="1">The sequence shown here is derived from an EMBL/GenBank/DDBJ whole genome shotgun (WGS) entry which is preliminary data.</text>
</comment>
<evidence type="ECO:0000313" key="1">
    <source>
        <dbReference type="EMBL" id="MBW0481408.1"/>
    </source>
</evidence>
<name>A0A9Q3CEA9_9BASI</name>
<dbReference type="EMBL" id="AVOT02006381">
    <property type="protein sequence ID" value="MBW0481408.1"/>
    <property type="molecule type" value="Genomic_DNA"/>
</dbReference>
<dbReference type="OrthoDB" id="7548346at2759"/>
<reference evidence="1" key="1">
    <citation type="submission" date="2021-03" db="EMBL/GenBank/DDBJ databases">
        <title>Draft genome sequence of rust myrtle Austropuccinia psidii MF-1, a brazilian biotype.</title>
        <authorList>
            <person name="Quecine M.C."/>
            <person name="Pachon D.M.R."/>
            <person name="Bonatelli M.L."/>
            <person name="Correr F.H."/>
            <person name="Franceschini L.M."/>
            <person name="Leite T.F."/>
            <person name="Margarido G.R.A."/>
            <person name="Almeida C.A."/>
            <person name="Ferrarezi J.A."/>
            <person name="Labate C.A."/>
        </authorList>
    </citation>
    <scope>NUCLEOTIDE SEQUENCE</scope>
    <source>
        <strain evidence="1">MF-1</strain>
    </source>
</reference>
<evidence type="ECO:0000313" key="2">
    <source>
        <dbReference type="Proteomes" id="UP000765509"/>
    </source>
</evidence>
<dbReference type="AlphaFoldDB" id="A0A9Q3CEA9"/>
<organism evidence="1 2">
    <name type="scientific">Austropuccinia psidii MF-1</name>
    <dbReference type="NCBI Taxonomy" id="1389203"/>
    <lineage>
        <taxon>Eukaryota</taxon>
        <taxon>Fungi</taxon>
        <taxon>Dikarya</taxon>
        <taxon>Basidiomycota</taxon>
        <taxon>Pucciniomycotina</taxon>
        <taxon>Pucciniomycetes</taxon>
        <taxon>Pucciniales</taxon>
        <taxon>Sphaerophragmiaceae</taxon>
        <taxon>Austropuccinia</taxon>
    </lineage>
</organism>
<dbReference type="Proteomes" id="UP000765509">
    <property type="component" value="Unassembled WGS sequence"/>
</dbReference>
<protein>
    <recommendedName>
        <fullName evidence="3">DUF4219 domain-containing protein</fullName>
    </recommendedName>
</protein>
<evidence type="ECO:0008006" key="3">
    <source>
        <dbReference type="Google" id="ProtNLM"/>
    </source>
</evidence>
<accession>A0A9Q3CEA9</accession>